<keyword evidence="14" id="KW-0961">Cell wall biogenesis/degradation</keyword>
<feature type="domain" description="Glycosyl transferase family 51" evidence="20">
    <location>
        <begin position="67"/>
        <end position="240"/>
    </location>
</feature>
<evidence type="ECO:0000256" key="15">
    <source>
        <dbReference type="ARBA" id="ARBA00044770"/>
    </source>
</evidence>
<evidence type="ECO:0000256" key="7">
    <source>
        <dbReference type="ARBA" id="ARBA00022692"/>
    </source>
</evidence>
<comment type="pathway">
    <text evidence="2">Cell wall biogenesis; peptidoglycan biosynthesis.</text>
</comment>
<evidence type="ECO:0000256" key="14">
    <source>
        <dbReference type="ARBA" id="ARBA00023316"/>
    </source>
</evidence>
<dbReference type="EMBL" id="MGDI01000017">
    <property type="protein sequence ID" value="OGL54075.1"/>
    <property type="molecule type" value="Genomic_DNA"/>
</dbReference>
<dbReference type="FunFam" id="1.10.3810.10:FF:000003">
    <property type="entry name" value="Penicillin-binding protein 1a"/>
    <property type="match status" value="1"/>
</dbReference>
<evidence type="ECO:0000256" key="5">
    <source>
        <dbReference type="ARBA" id="ARBA00022676"/>
    </source>
</evidence>
<evidence type="ECO:0000256" key="6">
    <source>
        <dbReference type="ARBA" id="ARBA00022679"/>
    </source>
</evidence>
<accession>A0A1F7SJZ1</accession>
<dbReference type="InterPro" id="IPR036950">
    <property type="entry name" value="PBP_transglycosylase"/>
</dbReference>
<feature type="domain" description="Penicillin-binding protein transpeptidase" evidence="19">
    <location>
        <begin position="425"/>
        <end position="694"/>
    </location>
</feature>
<dbReference type="GO" id="GO:0008360">
    <property type="term" value="P:regulation of cell shape"/>
    <property type="evidence" value="ECO:0007669"/>
    <property type="project" value="UniProtKB-KW"/>
</dbReference>
<evidence type="ECO:0000256" key="10">
    <source>
        <dbReference type="ARBA" id="ARBA00022984"/>
    </source>
</evidence>
<dbReference type="PANTHER" id="PTHR32282">
    <property type="entry name" value="BINDING PROTEIN TRANSPEPTIDASE, PUTATIVE-RELATED"/>
    <property type="match status" value="1"/>
</dbReference>
<keyword evidence="12 18" id="KW-0472">Membrane</keyword>
<evidence type="ECO:0000256" key="18">
    <source>
        <dbReference type="SAM" id="Phobius"/>
    </source>
</evidence>
<dbReference type="Pfam" id="PF00905">
    <property type="entry name" value="Transpeptidase"/>
    <property type="match status" value="1"/>
</dbReference>
<dbReference type="NCBIfam" id="TIGR02074">
    <property type="entry name" value="PBP_1a_fam"/>
    <property type="match status" value="1"/>
</dbReference>
<evidence type="ECO:0000256" key="16">
    <source>
        <dbReference type="ARBA" id="ARBA00049902"/>
    </source>
</evidence>
<evidence type="ECO:0000256" key="11">
    <source>
        <dbReference type="ARBA" id="ARBA00022989"/>
    </source>
</evidence>
<keyword evidence="11 18" id="KW-1133">Transmembrane helix</keyword>
<evidence type="ECO:0000256" key="2">
    <source>
        <dbReference type="ARBA" id="ARBA00004752"/>
    </source>
</evidence>
<evidence type="ECO:0000313" key="21">
    <source>
        <dbReference type="EMBL" id="OGL54075.1"/>
    </source>
</evidence>
<gene>
    <name evidence="21" type="ORF">A3G31_04420</name>
</gene>
<comment type="caution">
    <text evidence="21">The sequence shown here is derived from an EMBL/GenBank/DDBJ whole genome shotgun (WGS) entry which is preliminary data.</text>
</comment>
<dbReference type="GO" id="GO:0008955">
    <property type="term" value="F:peptidoglycan glycosyltransferase activity"/>
    <property type="evidence" value="ECO:0007669"/>
    <property type="project" value="UniProtKB-EC"/>
</dbReference>
<evidence type="ECO:0000313" key="22">
    <source>
        <dbReference type="Proteomes" id="UP000178082"/>
    </source>
</evidence>
<dbReference type="InterPro" id="IPR012338">
    <property type="entry name" value="Beta-lactam/transpept-like"/>
</dbReference>
<dbReference type="GO" id="GO:0030288">
    <property type="term" value="C:outer membrane-bounded periplasmic space"/>
    <property type="evidence" value="ECO:0007669"/>
    <property type="project" value="TreeGrafter"/>
</dbReference>
<keyword evidence="6" id="KW-0808">Transferase</keyword>
<evidence type="ECO:0000256" key="17">
    <source>
        <dbReference type="SAM" id="MobiDB-lite"/>
    </source>
</evidence>
<comment type="catalytic activity">
    <reaction evidence="16">
        <text>[GlcNAc-(1-&gt;4)-Mur2Ac(oyl-L-Ala-gamma-D-Glu-L-Lys-D-Ala-D-Ala)](n)-di-trans,octa-cis-undecaprenyl diphosphate + beta-D-GlcNAc-(1-&gt;4)-Mur2Ac(oyl-L-Ala-gamma-D-Glu-L-Lys-D-Ala-D-Ala)-di-trans,octa-cis-undecaprenyl diphosphate = [GlcNAc-(1-&gt;4)-Mur2Ac(oyl-L-Ala-gamma-D-Glu-L-Lys-D-Ala-D-Ala)](n+1)-di-trans,octa-cis-undecaprenyl diphosphate + di-trans,octa-cis-undecaprenyl diphosphate + H(+)</text>
        <dbReference type="Rhea" id="RHEA:23708"/>
        <dbReference type="Rhea" id="RHEA-COMP:9602"/>
        <dbReference type="Rhea" id="RHEA-COMP:9603"/>
        <dbReference type="ChEBI" id="CHEBI:15378"/>
        <dbReference type="ChEBI" id="CHEBI:58405"/>
        <dbReference type="ChEBI" id="CHEBI:60033"/>
        <dbReference type="ChEBI" id="CHEBI:78435"/>
        <dbReference type="EC" id="2.4.99.28"/>
    </reaction>
</comment>
<comment type="subcellular location">
    <subcellularLocation>
        <location evidence="1">Membrane</location>
    </subcellularLocation>
</comment>
<evidence type="ECO:0000256" key="1">
    <source>
        <dbReference type="ARBA" id="ARBA00004370"/>
    </source>
</evidence>
<dbReference type="AlphaFoldDB" id="A0A1F7SJZ1"/>
<keyword evidence="9" id="KW-0133">Cell shape</keyword>
<dbReference type="SUPFAM" id="SSF56601">
    <property type="entry name" value="beta-lactamase/transpeptidase-like"/>
    <property type="match status" value="1"/>
</dbReference>
<sequence length="770" mass="85784">MPQGKGFFYWFDKFCKGVLIFCGLFFSIVAGAAGGVVGAYLRDLPAIEKLKVYEPEKVARLYDDRGEVFAEYFVQRRILIPLDQVPRDLINALLAIEDNNFYSHFGVDWRGIARAAIVNFASGKIREGGSTITQQLSKVLFLNPEKTLERKVKEALVALQLEKKYTKNEILELYLNQIYFGSGAYGVESAALTYCGKHAKDLNTAECALIAGLPRLPTFYSPFNNYDIAKRRRDIVLSRMADLGYISRQKAQEFSKTPLNIKKEKRWESKAPYFSEYIRQYIENTYGAEFLYKKGIKVYTPLNLKMQNAAKKAFEKGLMEISRIKRFKTVPPELRDMILEEYSKPDVFEKDKLYYGEVTETKNDYFLVKVGEFYGEVKKGQWEWTGAGSVREIVRKGDVVGLSLFEIRKGGEILFNLENHVEIQGAVVAIQPSTGYIRAMVGGLNFNFSKFNRAVQAKRQPGSAFKPFIYTTAIENGFTPSSIIMDTPVSFRGADGKTWTPGNYDEKFKGPTTLRTALEESRNVVAIKLVDKIGVGKVISTARKMGIESTLEPYLSLALGPSVVSLLEITSAYGVLANQGLRTLPISILKIEDSEGMTIEENYPKVQEVLKPEVAYVMTTLMRWVVERGTGKRVSELKMPVAGKTGTTNDFRDAWFVGFLPDMAAGVFVGYDDNREIGYKETGGKIAAPIWSDFIGACFKPEDVKDFSVPEGVVFVTVDADSGKPVSKDSQNGLVQAFIKGTEPGTGAEEVSGGGSETAAKPESLLDEGL</sequence>
<feature type="region of interest" description="Disordered" evidence="17">
    <location>
        <begin position="739"/>
        <end position="770"/>
    </location>
</feature>
<keyword evidence="5" id="KW-0328">Glycosyltransferase</keyword>
<dbReference type="Pfam" id="PF00912">
    <property type="entry name" value="Transgly"/>
    <property type="match status" value="1"/>
</dbReference>
<organism evidence="21 22">
    <name type="scientific">Candidatus Schekmanbacteria bacterium RIFCSPLOWO2_12_FULL_38_15</name>
    <dbReference type="NCBI Taxonomy" id="1817883"/>
    <lineage>
        <taxon>Bacteria</taxon>
        <taxon>Candidatus Schekmaniibacteriota</taxon>
    </lineage>
</organism>
<protein>
    <recommendedName>
        <fullName evidence="15">peptidoglycan glycosyltransferase</fullName>
        <ecNumber evidence="15">2.4.99.28</ecNumber>
    </recommendedName>
</protein>
<evidence type="ECO:0000256" key="12">
    <source>
        <dbReference type="ARBA" id="ARBA00023136"/>
    </source>
</evidence>
<keyword evidence="4" id="KW-0645">Protease</keyword>
<keyword evidence="3" id="KW-0121">Carboxypeptidase</keyword>
<dbReference type="InterPro" id="IPR023346">
    <property type="entry name" value="Lysozyme-like_dom_sf"/>
</dbReference>
<dbReference type="GO" id="GO:0071555">
    <property type="term" value="P:cell wall organization"/>
    <property type="evidence" value="ECO:0007669"/>
    <property type="project" value="UniProtKB-KW"/>
</dbReference>
<dbReference type="InterPro" id="IPR050396">
    <property type="entry name" value="Glycosyltr_51/Transpeptidase"/>
</dbReference>
<name>A0A1F7SJZ1_9BACT</name>
<proteinExistence type="predicted"/>
<dbReference type="PANTHER" id="PTHR32282:SF27">
    <property type="entry name" value="PENICILLIN-BINDING PROTEIN 1A"/>
    <property type="match status" value="1"/>
</dbReference>
<dbReference type="Gene3D" id="1.10.3810.10">
    <property type="entry name" value="Biosynthetic peptidoglycan transglycosylase-like"/>
    <property type="match status" value="1"/>
</dbReference>
<dbReference type="InterPro" id="IPR001264">
    <property type="entry name" value="Glyco_trans_51"/>
</dbReference>
<evidence type="ECO:0000256" key="8">
    <source>
        <dbReference type="ARBA" id="ARBA00022801"/>
    </source>
</evidence>
<keyword evidence="13" id="KW-0511">Multifunctional enzyme</keyword>
<dbReference type="Proteomes" id="UP000178082">
    <property type="component" value="Unassembled WGS sequence"/>
</dbReference>
<reference evidence="21 22" key="1">
    <citation type="journal article" date="2016" name="Nat. Commun.">
        <title>Thousands of microbial genomes shed light on interconnected biogeochemical processes in an aquifer system.</title>
        <authorList>
            <person name="Anantharaman K."/>
            <person name="Brown C.T."/>
            <person name="Hug L.A."/>
            <person name="Sharon I."/>
            <person name="Castelle C.J."/>
            <person name="Probst A.J."/>
            <person name="Thomas B.C."/>
            <person name="Singh A."/>
            <person name="Wilkins M.J."/>
            <person name="Karaoz U."/>
            <person name="Brodie E.L."/>
            <person name="Williams K.H."/>
            <person name="Hubbard S.S."/>
            <person name="Banfield J.F."/>
        </authorList>
    </citation>
    <scope>NUCLEOTIDE SEQUENCE [LARGE SCALE GENOMIC DNA]</scope>
</reference>
<dbReference type="GO" id="GO:0008658">
    <property type="term" value="F:penicillin binding"/>
    <property type="evidence" value="ECO:0007669"/>
    <property type="project" value="InterPro"/>
</dbReference>
<evidence type="ECO:0000256" key="3">
    <source>
        <dbReference type="ARBA" id="ARBA00022645"/>
    </source>
</evidence>
<dbReference type="STRING" id="1817883.A3G31_04420"/>
<evidence type="ECO:0000259" key="20">
    <source>
        <dbReference type="Pfam" id="PF00912"/>
    </source>
</evidence>
<dbReference type="SUPFAM" id="SSF53955">
    <property type="entry name" value="Lysozyme-like"/>
    <property type="match status" value="1"/>
</dbReference>
<evidence type="ECO:0000256" key="13">
    <source>
        <dbReference type="ARBA" id="ARBA00023268"/>
    </source>
</evidence>
<evidence type="ECO:0000256" key="9">
    <source>
        <dbReference type="ARBA" id="ARBA00022960"/>
    </source>
</evidence>
<evidence type="ECO:0000259" key="19">
    <source>
        <dbReference type="Pfam" id="PF00905"/>
    </source>
</evidence>
<keyword evidence="8" id="KW-0378">Hydrolase</keyword>
<keyword evidence="7 18" id="KW-0812">Transmembrane</keyword>
<dbReference type="GO" id="GO:0006508">
    <property type="term" value="P:proteolysis"/>
    <property type="evidence" value="ECO:0007669"/>
    <property type="project" value="UniProtKB-KW"/>
</dbReference>
<keyword evidence="10" id="KW-0573">Peptidoglycan synthesis</keyword>
<evidence type="ECO:0000256" key="4">
    <source>
        <dbReference type="ARBA" id="ARBA00022670"/>
    </source>
</evidence>
<dbReference type="GO" id="GO:0004180">
    <property type="term" value="F:carboxypeptidase activity"/>
    <property type="evidence" value="ECO:0007669"/>
    <property type="project" value="UniProtKB-KW"/>
</dbReference>
<dbReference type="GO" id="GO:0016020">
    <property type="term" value="C:membrane"/>
    <property type="evidence" value="ECO:0007669"/>
    <property type="project" value="UniProtKB-SubCell"/>
</dbReference>
<dbReference type="InterPro" id="IPR001460">
    <property type="entry name" value="PCN-bd_Tpept"/>
</dbReference>
<dbReference type="GO" id="GO:0009252">
    <property type="term" value="P:peptidoglycan biosynthetic process"/>
    <property type="evidence" value="ECO:0007669"/>
    <property type="project" value="UniProtKB-KW"/>
</dbReference>
<feature type="transmembrane region" description="Helical" evidence="18">
    <location>
        <begin position="18"/>
        <end position="41"/>
    </location>
</feature>
<dbReference type="EC" id="2.4.99.28" evidence="15"/>
<dbReference type="Gene3D" id="3.40.710.10">
    <property type="entry name" value="DD-peptidase/beta-lactamase superfamily"/>
    <property type="match status" value="2"/>
</dbReference>